<dbReference type="Proteomes" id="UP000494165">
    <property type="component" value="Unassembled WGS sequence"/>
</dbReference>
<dbReference type="FunFam" id="3.40.50.850:FF:000001">
    <property type="entry name" value="Isochorismatase domain-containing protein 1"/>
    <property type="match status" value="1"/>
</dbReference>
<comment type="similarity">
    <text evidence="1">Belongs to the isochorismatase family.</text>
</comment>
<proteinExistence type="inferred from homology"/>
<dbReference type="AlphaFoldDB" id="A0A8S1BZA7"/>
<name>A0A8S1BZA7_9INSE</name>
<dbReference type="CDD" id="cd01012">
    <property type="entry name" value="YcaC_related"/>
    <property type="match status" value="1"/>
</dbReference>
<dbReference type="InterPro" id="IPR036380">
    <property type="entry name" value="Isochorismatase-like_sf"/>
</dbReference>
<dbReference type="InterPro" id="IPR000868">
    <property type="entry name" value="Isochorismatase-like_dom"/>
</dbReference>
<dbReference type="PANTHER" id="PTHR14119:SF17">
    <property type="entry name" value="ISOCHORISMATASE DOMAIN-CONTAINING PROTEIN 1"/>
    <property type="match status" value="1"/>
</dbReference>
<feature type="domain" description="Isochorismatase-like" evidence="3">
    <location>
        <begin position="10"/>
        <end position="159"/>
    </location>
</feature>
<dbReference type="Gene3D" id="3.40.50.850">
    <property type="entry name" value="Isochorismatase-like"/>
    <property type="match status" value="1"/>
</dbReference>
<evidence type="ECO:0000313" key="5">
    <source>
        <dbReference type="Proteomes" id="UP000494165"/>
    </source>
</evidence>
<dbReference type="SUPFAM" id="SSF52499">
    <property type="entry name" value="Isochorismatase-like hydrolases"/>
    <property type="match status" value="1"/>
</dbReference>
<evidence type="ECO:0000259" key="3">
    <source>
        <dbReference type="Pfam" id="PF00857"/>
    </source>
</evidence>
<gene>
    <name evidence="4" type="ORF">CLODIP_2_CD11384</name>
</gene>
<evidence type="ECO:0000256" key="1">
    <source>
        <dbReference type="ARBA" id="ARBA00006336"/>
    </source>
</evidence>
<sequence length="194" mass="21569">MASPLNTSNTVFFLCDIQEKFKNAMLHFDLVVSAASKLVTAAKILSVPLFVTEQYPKGLGKTVPELDISQAAIVSSKTRFCMLTPEVKRELEKRSPDVKVVVLFGIEAHVCVEQTALELLQRGYIVHIVADATTSRTQEDRLLAFDRLKQAGCFISTRESIIFKLLGDKEHPKFNETRPLFANPMASTGLVTKL</sequence>
<dbReference type="Pfam" id="PF00857">
    <property type="entry name" value="Isochorismatase"/>
    <property type="match status" value="1"/>
</dbReference>
<evidence type="ECO:0000256" key="2">
    <source>
        <dbReference type="ARBA" id="ARBA00040688"/>
    </source>
</evidence>
<dbReference type="InterPro" id="IPR050993">
    <property type="entry name" value="Isochorismatase_domain"/>
</dbReference>
<dbReference type="PANTHER" id="PTHR14119">
    <property type="entry name" value="HYDROLASE"/>
    <property type="match status" value="1"/>
</dbReference>
<dbReference type="EMBL" id="CADEPI010000005">
    <property type="protein sequence ID" value="CAB3360991.1"/>
    <property type="molecule type" value="Genomic_DNA"/>
</dbReference>
<protein>
    <recommendedName>
        <fullName evidence="2">Isochorismatase domain-containing protein 1</fullName>
    </recommendedName>
</protein>
<comment type="caution">
    <text evidence="4">The sequence shown here is derived from an EMBL/GenBank/DDBJ whole genome shotgun (WGS) entry which is preliminary data.</text>
</comment>
<keyword evidence="5" id="KW-1185">Reference proteome</keyword>
<evidence type="ECO:0000313" key="4">
    <source>
        <dbReference type="EMBL" id="CAB3360991.1"/>
    </source>
</evidence>
<organism evidence="4 5">
    <name type="scientific">Cloeon dipterum</name>
    <dbReference type="NCBI Taxonomy" id="197152"/>
    <lineage>
        <taxon>Eukaryota</taxon>
        <taxon>Metazoa</taxon>
        <taxon>Ecdysozoa</taxon>
        <taxon>Arthropoda</taxon>
        <taxon>Hexapoda</taxon>
        <taxon>Insecta</taxon>
        <taxon>Pterygota</taxon>
        <taxon>Palaeoptera</taxon>
        <taxon>Ephemeroptera</taxon>
        <taxon>Pisciforma</taxon>
        <taxon>Baetidae</taxon>
        <taxon>Cloeon</taxon>
    </lineage>
</organism>
<accession>A0A8S1BZA7</accession>
<dbReference type="OrthoDB" id="269496at2759"/>
<reference evidence="4 5" key="1">
    <citation type="submission" date="2020-04" db="EMBL/GenBank/DDBJ databases">
        <authorList>
            <person name="Alioto T."/>
            <person name="Alioto T."/>
            <person name="Gomez Garrido J."/>
        </authorList>
    </citation>
    <scope>NUCLEOTIDE SEQUENCE [LARGE SCALE GENOMIC DNA]</scope>
</reference>